<protein>
    <submittedName>
        <fullName evidence="1">Uncharacterized protein</fullName>
    </submittedName>
</protein>
<gene>
    <name evidence="1" type="ORF">ACJMK2_037249</name>
</gene>
<dbReference type="Proteomes" id="UP001634394">
    <property type="component" value="Unassembled WGS sequence"/>
</dbReference>
<accession>A0ABD3WLT4</accession>
<dbReference type="AlphaFoldDB" id="A0ABD3WLT4"/>
<comment type="caution">
    <text evidence="1">The sequence shown here is derived from an EMBL/GenBank/DDBJ whole genome shotgun (WGS) entry which is preliminary data.</text>
</comment>
<reference evidence="1 2" key="1">
    <citation type="submission" date="2024-11" db="EMBL/GenBank/DDBJ databases">
        <title>Chromosome-level genome assembly of the freshwater bivalve Anodonta woodiana.</title>
        <authorList>
            <person name="Chen X."/>
        </authorList>
    </citation>
    <scope>NUCLEOTIDE SEQUENCE [LARGE SCALE GENOMIC DNA]</scope>
    <source>
        <strain evidence="1">MN2024</strain>
        <tissue evidence="1">Gills</tissue>
    </source>
</reference>
<evidence type="ECO:0000313" key="1">
    <source>
        <dbReference type="EMBL" id="KAL3874203.1"/>
    </source>
</evidence>
<keyword evidence="2" id="KW-1185">Reference proteome</keyword>
<sequence length="102" mass="11790">MLTRQNNKMLNALAQHGGDFSSYISQVDNRFNNMLSAIGQNSKTLLLLEQTMIENAENIRLQYQKAEELFASQMMESQQVRQELEKLQIATVELAWGSYLQY</sequence>
<dbReference type="EMBL" id="JBJQND010000006">
    <property type="protein sequence ID" value="KAL3874203.1"/>
    <property type="molecule type" value="Genomic_DNA"/>
</dbReference>
<name>A0ABD3WLT4_SINWO</name>
<evidence type="ECO:0000313" key="2">
    <source>
        <dbReference type="Proteomes" id="UP001634394"/>
    </source>
</evidence>
<organism evidence="1 2">
    <name type="scientific">Sinanodonta woodiana</name>
    <name type="common">Chinese pond mussel</name>
    <name type="synonym">Anodonta woodiana</name>
    <dbReference type="NCBI Taxonomy" id="1069815"/>
    <lineage>
        <taxon>Eukaryota</taxon>
        <taxon>Metazoa</taxon>
        <taxon>Spiralia</taxon>
        <taxon>Lophotrochozoa</taxon>
        <taxon>Mollusca</taxon>
        <taxon>Bivalvia</taxon>
        <taxon>Autobranchia</taxon>
        <taxon>Heteroconchia</taxon>
        <taxon>Palaeoheterodonta</taxon>
        <taxon>Unionida</taxon>
        <taxon>Unionoidea</taxon>
        <taxon>Unionidae</taxon>
        <taxon>Unioninae</taxon>
        <taxon>Sinanodonta</taxon>
    </lineage>
</organism>
<proteinExistence type="predicted"/>